<protein>
    <recommendedName>
        <fullName evidence="1">N-acetyltransferase domain-containing protein</fullName>
    </recommendedName>
</protein>
<dbReference type="InterPro" id="IPR000182">
    <property type="entry name" value="GNAT_dom"/>
</dbReference>
<evidence type="ECO:0000259" key="1">
    <source>
        <dbReference type="PROSITE" id="PS51186"/>
    </source>
</evidence>
<reference evidence="2" key="1">
    <citation type="submission" date="2017-08" db="EMBL/GenBank/DDBJ databases">
        <authorList>
            <person name="Imhoff J.F."/>
            <person name="Rahn T."/>
            <person name="Kuenzel S."/>
            <person name="Neulinger S.C."/>
        </authorList>
    </citation>
    <scope>NUCLEOTIDE SEQUENCE</scope>
    <source>
        <strain evidence="2">IM 151</strain>
    </source>
</reference>
<dbReference type="Gene3D" id="3.40.630.30">
    <property type="match status" value="1"/>
</dbReference>
<sequence length="259" mass="27623">MSAETLAARAEDAGLNAAAPREQRWLDGWLVRYSPGKAKRARCINAVAEGRLALDERIALAAAVYRDAGLPMFVRITPYTQPPSLDADLAARGWASLDDTRVMLAPALAPELVHEAEAPAPDGFTWNRLAAEDFAEAIGELRGSPASQRIAQAQRLAGSPVPYSALALVRQADGAIVACGQVAVEAEFAGLYDVFSAPAARGQGHASRLCRRLLGLAMGQGARVGYLQVEADNLPARAIYRRLGFADAFAYHYRQAPGV</sequence>
<proteinExistence type="predicted"/>
<dbReference type="Proteomes" id="UP001041814">
    <property type="component" value="Unassembled WGS sequence"/>
</dbReference>
<accession>A0ABS1DNQ1</accession>
<dbReference type="InterPro" id="IPR016181">
    <property type="entry name" value="Acyl_CoA_acyltransferase"/>
</dbReference>
<keyword evidence="3" id="KW-1185">Reference proteome</keyword>
<dbReference type="RefSeq" id="WP_200377721.1">
    <property type="nucleotide sequence ID" value="NZ_NRRU01000005.1"/>
</dbReference>
<organism evidence="2 3">
    <name type="scientific">Rubrivivax gelatinosus</name>
    <name type="common">Rhodocyclus gelatinosus</name>
    <name type="synonym">Rhodopseudomonas gelatinosa</name>
    <dbReference type="NCBI Taxonomy" id="28068"/>
    <lineage>
        <taxon>Bacteria</taxon>
        <taxon>Pseudomonadati</taxon>
        <taxon>Pseudomonadota</taxon>
        <taxon>Betaproteobacteria</taxon>
        <taxon>Burkholderiales</taxon>
        <taxon>Sphaerotilaceae</taxon>
        <taxon>Rubrivivax</taxon>
    </lineage>
</organism>
<dbReference type="SUPFAM" id="SSF55729">
    <property type="entry name" value="Acyl-CoA N-acyltransferases (Nat)"/>
    <property type="match status" value="1"/>
</dbReference>
<comment type="caution">
    <text evidence="2">The sequence shown here is derived from an EMBL/GenBank/DDBJ whole genome shotgun (WGS) entry which is preliminary data.</text>
</comment>
<evidence type="ECO:0000313" key="3">
    <source>
        <dbReference type="Proteomes" id="UP001041814"/>
    </source>
</evidence>
<dbReference type="Pfam" id="PF24553">
    <property type="entry name" value="Rv0428c_C"/>
    <property type="match status" value="1"/>
</dbReference>
<dbReference type="EMBL" id="NRRU01000005">
    <property type="protein sequence ID" value="MBK1711624.1"/>
    <property type="molecule type" value="Genomic_DNA"/>
</dbReference>
<reference evidence="2" key="2">
    <citation type="journal article" date="2020" name="Microorganisms">
        <title>Osmotic Adaptation and Compatible Solute Biosynthesis of Phototrophic Bacteria as Revealed from Genome Analyses.</title>
        <authorList>
            <person name="Imhoff J.F."/>
            <person name="Rahn T."/>
            <person name="Kunzel S."/>
            <person name="Keller A."/>
            <person name="Neulinger S.C."/>
        </authorList>
    </citation>
    <scope>NUCLEOTIDE SEQUENCE</scope>
    <source>
        <strain evidence="2">IM 151</strain>
    </source>
</reference>
<dbReference type="PROSITE" id="PS51186">
    <property type="entry name" value="GNAT"/>
    <property type="match status" value="1"/>
</dbReference>
<dbReference type="InterPro" id="IPR056935">
    <property type="entry name" value="Rv0428c-like_C"/>
</dbReference>
<evidence type="ECO:0000313" key="2">
    <source>
        <dbReference type="EMBL" id="MBK1711624.1"/>
    </source>
</evidence>
<gene>
    <name evidence="2" type="ORF">CKO43_02375</name>
</gene>
<dbReference type="CDD" id="cd04301">
    <property type="entry name" value="NAT_SF"/>
    <property type="match status" value="1"/>
</dbReference>
<feature type="domain" description="N-acetyltransferase" evidence="1">
    <location>
        <begin position="124"/>
        <end position="259"/>
    </location>
</feature>
<name>A0ABS1DNQ1_RUBGE</name>